<dbReference type="EMBL" id="CP016359">
    <property type="protein sequence ID" value="APU69254.1"/>
    <property type="molecule type" value="Genomic_DNA"/>
</dbReference>
<protein>
    <submittedName>
        <fullName evidence="1">Uncharacterized protein</fullName>
    </submittedName>
</protein>
<evidence type="ECO:0000313" key="1">
    <source>
        <dbReference type="EMBL" id="APU69254.1"/>
    </source>
</evidence>
<accession>A0A1L7I7Q8</accession>
<dbReference type="KEGG" id="gfl:GRFL_2530"/>
<dbReference type="AlphaFoldDB" id="A0A1L7I7Q8"/>
<organism evidence="1 2">
    <name type="scientific">Christiangramia flava JLT2011</name>
    <dbReference type="NCBI Taxonomy" id="1229726"/>
    <lineage>
        <taxon>Bacteria</taxon>
        <taxon>Pseudomonadati</taxon>
        <taxon>Bacteroidota</taxon>
        <taxon>Flavobacteriia</taxon>
        <taxon>Flavobacteriales</taxon>
        <taxon>Flavobacteriaceae</taxon>
        <taxon>Christiangramia</taxon>
    </lineage>
</organism>
<reference evidence="1 2" key="1">
    <citation type="submission" date="2016-07" db="EMBL/GenBank/DDBJ databases">
        <title>Multi-omics approach to identify versatile polysaccharide utilization systems of a marine flavobacterium Gramella flava.</title>
        <authorList>
            <person name="Tang K."/>
        </authorList>
    </citation>
    <scope>NUCLEOTIDE SEQUENCE [LARGE SCALE GENOMIC DNA]</scope>
    <source>
        <strain evidence="1 2">JLT2011</strain>
    </source>
</reference>
<name>A0A1L7I7Q8_9FLAO</name>
<dbReference type="Proteomes" id="UP000186230">
    <property type="component" value="Chromosome"/>
</dbReference>
<gene>
    <name evidence="1" type="ORF">GRFL_2530</name>
</gene>
<proteinExistence type="predicted"/>
<evidence type="ECO:0000313" key="2">
    <source>
        <dbReference type="Proteomes" id="UP000186230"/>
    </source>
</evidence>
<sequence length="44" mass="5581">MFMLFLFRKETKFWLRSLNFTSSFLFCYFCNERMLKKPNLFQLI</sequence>
<keyword evidence="2" id="KW-1185">Reference proteome</keyword>